<dbReference type="InterPro" id="IPR023346">
    <property type="entry name" value="Lysozyme-like_dom_sf"/>
</dbReference>
<feature type="non-terminal residue" evidence="1">
    <location>
        <position position="1"/>
    </location>
</feature>
<reference evidence="1 2" key="1">
    <citation type="submission" date="2020-04" db="EMBL/GenBank/DDBJ databases">
        <title>Whole-genome sequencing of Vibrio spp. from China reveals different genetic environments of blaCTX-M-14 among diverse lineages.</title>
        <authorList>
            <person name="Zheng Z."/>
            <person name="Ye L."/>
            <person name="Chen S."/>
        </authorList>
    </citation>
    <scope>NUCLEOTIDE SEQUENCE [LARGE SCALE GENOMIC DNA]</scope>
    <source>
        <strain evidence="1 2">Vb0551</strain>
    </source>
</reference>
<comment type="caution">
    <text evidence="1">The sequence shown here is derived from an EMBL/GenBank/DDBJ whole genome shotgun (WGS) entry which is preliminary data.</text>
</comment>
<proteinExistence type="predicted"/>
<feature type="non-terminal residue" evidence="1">
    <location>
        <position position="82"/>
    </location>
</feature>
<dbReference type="EMBL" id="JABCLB010001324">
    <property type="protein sequence ID" value="NMU83981.1"/>
    <property type="molecule type" value="Genomic_DNA"/>
</dbReference>
<dbReference type="AlphaFoldDB" id="A0A7Y0SID4"/>
<accession>A0A7Y0SID4</accession>
<organism evidence="1 2">
    <name type="scientific">Vibrio parahaemolyticus</name>
    <dbReference type="NCBI Taxonomy" id="670"/>
    <lineage>
        <taxon>Bacteria</taxon>
        <taxon>Pseudomonadati</taxon>
        <taxon>Pseudomonadota</taxon>
        <taxon>Gammaproteobacteria</taxon>
        <taxon>Vibrionales</taxon>
        <taxon>Vibrionaceae</taxon>
        <taxon>Vibrio</taxon>
    </lineage>
</organism>
<dbReference type="Proteomes" id="UP000518904">
    <property type="component" value="Unassembled WGS sequence"/>
</dbReference>
<evidence type="ECO:0000313" key="2">
    <source>
        <dbReference type="Proteomes" id="UP000518904"/>
    </source>
</evidence>
<name>A0A7Y0SID4_VIBPH</name>
<evidence type="ECO:0000313" key="1">
    <source>
        <dbReference type="EMBL" id="NMU83981.1"/>
    </source>
</evidence>
<dbReference type="SUPFAM" id="SSF53955">
    <property type="entry name" value="Lysozyme-like"/>
    <property type="match status" value="1"/>
</dbReference>
<protein>
    <submittedName>
        <fullName evidence="1">Lytic transglycosylase F</fullName>
    </submittedName>
</protein>
<dbReference type="Gene3D" id="1.10.530.10">
    <property type="match status" value="1"/>
</dbReference>
<sequence>AVVNKFIQKSRSGTLLGNVIYGKYIDNTGWLNRALNPKKIAQLEKLAALFSRYGEKYDIDYLLIAAIAYKESGFNNDLVGSR</sequence>
<gene>
    <name evidence="1" type="ORF">HKB16_13925</name>
</gene>